<name>A0A1B8YJ25_9GAMM</name>
<evidence type="ECO:0000313" key="1">
    <source>
        <dbReference type="EMBL" id="OCA55121.1"/>
    </source>
</evidence>
<evidence type="ECO:0000313" key="2">
    <source>
        <dbReference type="Proteomes" id="UP000092665"/>
    </source>
</evidence>
<gene>
    <name evidence="1" type="ORF">Phpb_01739</name>
</gene>
<dbReference type="EMBL" id="LOIC01000044">
    <property type="protein sequence ID" value="OCA55121.1"/>
    <property type="molecule type" value="Genomic_DNA"/>
</dbReference>
<accession>A0A1B8YJ25</accession>
<dbReference type="Pfam" id="PF13289">
    <property type="entry name" value="SIR2_2"/>
    <property type="match status" value="1"/>
</dbReference>
<proteinExistence type="predicted"/>
<dbReference type="PIRSF" id="PIRSF014677">
    <property type="entry name" value="UCP014677"/>
    <property type="match status" value="1"/>
</dbReference>
<organism evidence="1 2">
    <name type="scientific">Photorhabdus namnaonensis</name>
    <dbReference type="NCBI Taxonomy" id="1851568"/>
    <lineage>
        <taxon>Bacteria</taxon>
        <taxon>Pseudomonadati</taxon>
        <taxon>Pseudomonadota</taxon>
        <taxon>Gammaproteobacteria</taxon>
        <taxon>Enterobacterales</taxon>
        <taxon>Morganellaceae</taxon>
        <taxon>Photorhabdus</taxon>
    </lineage>
</organism>
<dbReference type="AlphaFoldDB" id="A0A1B8YJ25"/>
<reference evidence="2" key="1">
    <citation type="submission" date="2015-11" db="EMBL/GenBank/DDBJ databases">
        <authorList>
            <person name="Tobias N.J."/>
            <person name="Mishra B."/>
            <person name="Gupta D.K."/>
            <person name="Thines M."/>
            <person name="Stinear T.P."/>
            <person name="Bode H.B."/>
        </authorList>
    </citation>
    <scope>NUCLEOTIDE SEQUENCE [LARGE SCALE GENOMIC DNA]</scope>
    <source>
        <strain evidence="2">PB45.5</strain>
    </source>
</reference>
<comment type="caution">
    <text evidence="1">The sequence shown here is derived from an EMBL/GenBank/DDBJ whole genome shotgun (WGS) entry which is preliminary data.</text>
</comment>
<sequence>MIITTNYDSFIETLLSEQNVEPKMYIGNDGFFDDTIGWSELYKIHGDIELPNSIVINSDDYERYDSKSILISAKILSSMIKSSIIFIGYSLTDRNVKKLLIDFSSQLPKEDKRKSAERIIFIEFKKDEMDIIKTHRTDDKSQITYTSIETDNYKKIYDEISNIDEGLPPYDILRYQRVIKQLILEEGEKGNLGSILVTPSDLDELEKHANSGKNLVVALGDKQLVYIRVKEMEYLEDYIFDKSEIPNKSAIEFLIDCPPHARTPFSKLIKSCDFHNIKISKKEMKKIETRINMYGKIDNLVKSVNLDKKYSNIGFGSIENIKAENLLKNKELLVIIKNIKSISKNELRKYIQEEAFPLFKRNGKDDHLKSNLRKLFLAFDLLTYGDVSLDLLNKGD</sequence>
<keyword evidence="2" id="KW-1185">Reference proteome</keyword>
<dbReference type="PATRIC" id="fig|29488.15.peg.1900"/>
<dbReference type="Proteomes" id="UP000092665">
    <property type="component" value="Unassembled WGS sequence"/>
</dbReference>
<dbReference type="InterPro" id="IPR011202">
    <property type="entry name" value="UCP014677"/>
</dbReference>
<protein>
    <submittedName>
        <fullName evidence="1">Uncharacterized protein</fullName>
    </submittedName>
</protein>